<reference evidence="2 3" key="1">
    <citation type="submission" date="2017-06" db="EMBL/GenBank/DDBJ databases">
        <authorList>
            <person name="Kim H.J."/>
            <person name="Triplett B.A."/>
        </authorList>
    </citation>
    <scope>NUCLEOTIDE SEQUENCE [LARGE SCALE GENOMIC DNA]</scope>
    <source>
        <strain evidence="2 3">DSM 8800</strain>
    </source>
</reference>
<evidence type="ECO:0000313" key="2">
    <source>
        <dbReference type="EMBL" id="SNR50653.1"/>
    </source>
</evidence>
<accession>A0A238WW28</accession>
<evidence type="ECO:0000313" key="3">
    <source>
        <dbReference type="Proteomes" id="UP000198397"/>
    </source>
</evidence>
<dbReference type="EMBL" id="FZNQ01000010">
    <property type="protein sequence ID" value="SNR50653.1"/>
    <property type="molecule type" value="Genomic_DNA"/>
</dbReference>
<feature type="domain" description="DUF7968" evidence="1">
    <location>
        <begin position="4"/>
        <end position="110"/>
    </location>
</feature>
<protein>
    <recommendedName>
        <fullName evidence="1">DUF7968 domain-containing protein</fullName>
    </recommendedName>
</protein>
<name>A0A238WW28_HALVU</name>
<dbReference type="InterPro" id="IPR058274">
    <property type="entry name" value="DUF7968"/>
</dbReference>
<gene>
    <name evidence="2" type="ORF">SAMN06264855_110117</name>
</gene>
<dbReference type="Pfam" id="PF25922">
    <property type="entry name" value="DUF7968"/>
    <property type="match status" value="1"/>
</dbReference>
<keyword evidence="3" id="KW-1185">Reference proteome</keyword>
<dbReference type="RefSeq" id="WP_089385061.1">
    <property type="nucleotide sequence ID" value="NZ_FZNQ01000010.1"/>
</dbReference>
<proteinExistence type="predicted"/>
<dbReference type="AlphaFoldDB" id="A0A238WW28"/>
<sequence>MTLPIASRVVLSYPNGLSTWGRDQIGTDRYRGYFRRVLGEVAVGDEREEFVDIGCCGDSLDIPFRIERIEDAEGRSLDRAVVDADTEVVYTTHDGDVEGGWLVQSAAGPQE</sequence>
<organism evidence="2 3">
    <name type="scientific">Halorubrum vacuolatum</name>
    <name type="common">Natronobacterium vacuolatum</name>
    <dbReference type="NCBI Taxonomy" id="63740"/>
    <lineage>
        <taxon>Archaea</taxon>
        <taxon>Methanobacteriati</taxon>
        <taxon>Methanobacteriota</taxon>
        <taxon>Stenosarchaea group</taxon>
        <taxon>Halobacteria</taxon>
        <taxon>Halobacteriales</taxon>
        <taxon>Haloferacaceae</taxon>
        <taxon>Halorubrum</taxon>
    </lineage>
</organism>
<evidence type="ECO:0000259" key="1">
    <source>
        <dbReference type="Pfam" id="PF25922"/>
    </source>
</evidence>
<dbReference type="Proteomes" id="UP000198397">
    <property type="component" value="Unassembled WGS sequence"/>
</dbReference>
<dbReference type="OrthoDB" id="239888at2157"/>